<reference evidence="1 2" key="1">
    <citation type="journal article" date="2019" name="Genome Biol. Evol.">
        <title>Whole-Genome Sequencing of the Giant Devil Catfish, Bagarius yarrelli.</title>
        <authorList>
            <person name="Jiang W."/>
            <person name="Lv Y."/>
            <person name="Cheng L."/>
            <person name="Yang K."/>
            <person name="Chao B."/>
            <person name="Wang X."/>
            <person name="Li Y."/>
            <person name="Pan X."/>
            <person name="You X."/>
            <person name="Zhang Y."/>
            <person name="Yang J."/>
            <person name="Li J."/>
            <person name="Zhang X."/>
            <person name="Liu S."/>
            <person name="Sun C."/>
            <person name="Yang J."/>
            <person name="Shi Q."/>
        </authorList>
    </citation>
    <scope>NUCLEOTIDE SEQUENCE [LARGE SCALE GENOMIC DNA]</scope>
    <source>
        <strain evidence="1">JWS20170419001</strain>
        <tissue evidence="1">Muscle</tissue>
    </source>
</reference>
<evidence type="ECO:0000313" key="1">
    <source>
        <dbReference type="EMBL" id="TSV15262.1"/>
    </source>
</evidence>
<protein>
    <submittedName>
        <fullName evidence="1">Uncharacterized protein</fullName>
    </submittedName>
</protein>
<sequence>MLDSSVLSFSWVLLRHSQDDCAIMEFPNETLSSGYQLVHHFVARSSGLCQAQRIVYPVPRACVVTALTAPVSDSVKAPCLLSKQCLPRGHAEGLCISSAFSSPPPPPPPPASHYSSPIGFARARAPAQRCKHIIPCQSW</sequence>
<dbReference type="EMBL" id="VCAZ01000123">
    <property type="protein sequence ID" value="TSV15262.1"/>
    <property type="molecule type" value="Genomic_DNA"/>
</dbReference>
<keyword evidence="2" id="KW-1185">Reference proteome</keyword>
<dbReference type="AlphaFoldDB" id="A0A556V578"/>
<name>A0A556V578_BAGYA</name>
<evidence type="ECO:0000313" key="2">
    <source>
        <dbReference type="Proteomes" id="UP000319801"/>
    </source>
</evidence>
<accession>A0A556V578</accession>
<organism evidence="1 2">
    <name type="scientific">Bagarius yarrelli</name>
    <name type="common">Goonch</name>
    <name type="synonym">Bagrus yarrelli</name>
    <dbReference type="NCBI Taxonomy" id="175774"/>
    <lineage>
        <taxon>Eukaryota</taxon>
        <taxon>Metazoa</taxon>
        <taxon>Chordata</taxon>
        <taxon>Craniata</taxon>
        <taxon>Vertebrata</taxon>
        <taxon>Euteleostomi</taxon>
        <taxon>Actinopterygii</taxon>
        <taxon>Neopterygii</taxon>
        <taxon>Teleostei</taxon>
        <taxon>Ostariophysi</taxon>
        <taxon>Siluriformes</taxon>
        <taxon>Sisoridae</taxon>
        <taxon>Sisorinae</taxon>
        <taxon>Bagarius</taxon>
    </lineage>
</organism>
<dbReference type="Proteomes" id="UP000319801">
    <property type="component" value="Unassembled WGS sequence"/>
</dbReference>
<comment type="caution">
    <text evidence="1">The sequence shown here is derived from an EMBL/GenBank/DDBJ whole genome shotgun (WGS) entry which is preliminary data.</text>
</comment>
<proteinExistence type="predicted"/>
<gene>
    <name evidence="1" type="ORF">Baya_13248</name>
</gene>